<dbReference type="InterPro" id="IPR036457">
    <property type="entry name" value="PPM-type-like_dom_sf"/>
</dbReference>
<evidence type="ECO:0000259" key="1">
    <source>
        <dbReference type="PROSITE" id="PS51746"/>
    </source>
</evidence>
<name>A0A4Q1REB4_9FIRM</name>
<dbReference type="Gene3D" id="3.60.40.10">
    <property type="entry name" value="PPM-type phosphatase domain"/>
    <property type="match status" value="1"/>
</dbReference>
<gene>
    <name evidence="2" type="ORF">ETP43_00210</name>
</gene>
<evidence type="ECO:0000313" key="2">
    <source>
        <dbReference type="EMBL" id="RXS73828.1"/>
    </source>
</evidence>
<reference evidence="2 3" key="1">
    <citation type="submission" date="2019-01" db="EMBL/GenBank/DDBJ databases">
        <title>Blautia sp. nov. KGMB01111 isolated human feces.</title>
        <authorList>
            <person name="Park J.-E."/>
            <person name="Kim J.-S."/>
            <person name="Park S.-H."/>
        </authorList>
    </citation>
    <scope>NUCLEOTIDE SEQUENCE [LARGE SCALE GENOMIC DNA]</scope>
    <source>
        <strain evidence="2 3">KGMB01111</strain>
    </source>
</reference>
<keyword evidence="3" id="KW-1185">Reference proteome</keyword>
<dbReference type="OrthoDB" id="9801841at2"/>
<dbReference type="SMART" id="SM00331">
    <property type="entry name" value="PP2C_SIG"/>
    <property type="match status" value="1"/>
</dbReference>
<accession>A0A4Q1REB4</accession>
<comment type="caution">
    <text evidence="2">The sequence shown here is derived from an EMBL/GenBank/DDBJ whole genome shotgun (WGS) entry which is preliminary data.</text>
</comment>
<dbReference type="SMART" id="SM00332">
    <property type="entry name" value="PP2Cc"/>
    <property type="match status" value="1"/>
</dbReference>
<evidence type="ECO:0000313" key="3">
    <source>
        <dbReference type="Proteomes" id="UP000290106"/>
    </source>
</evidence>
<organism evidence="2 3">
    <name type="scientific">Blautia faecicola</name>
    <dbReference type="NCBI Taxonomy" id="2509240"/>
    <lineage>
        <taxon>Bacteria</taxon>
        <taxon>Bacillati</taxon>
        <taxon>Bacillota</taxon>
        <taxon>Clostridia</taxon>
        <taxon>Lachnospirales</taxon>
        <taxon>Lachnospiraceae</taxon>
        <taxon>Blautia</taxon>
    </lineage>
</organism>
<sequence>MRYLMADHTDVGIKKKTNQDSYMIKEAQTKLGRVFFCVLCDGMGGLANGELASAAVIRAMEQWFETDFPQILRQVTDVEEILEKVKNNWYGTANVLNLQLAQYVEGTGKRMGTTIVALLMIKNEYFIMNVGDSRAYAISNQVYQLTKDQSLVQQQIDLGRVRPEDAERHPQRNVLLQCIGASEEVLPDFYRGTVLPGTLFLLCSDGFRHEISEQELFMQLNPSGLVNEERMKERLVYLTELVKSRREMDNISAVAIKAVQEG</sequence>
<protein>
    <submittedName>
        <fullName evidence="2">Serine/threonine-protein phosphatase</fullName>
    </submittedName>
</protein>
<dbReference type="Pfam" id="PF13672">
    <property type="entry name" value="PP2C_2"/>
    <property type="match status" value="1"/>
</dbReference>
<dbReference type="PROSITE" id="PS51746">
    <property type="entry name" value="PPM_2"/>
    <property type="match status" value="1"/>
</dbReference>
<dbReference type="AlphaFoldDB" id="A0A4Q1REB4"/>
<dbReference type="EMBL" id="SDKC01000001">
    <property type="protein sequence ID" value="RXS73828.1"/>
    <property type="molecule type" value="Genomic_DNA"/>
</dbReference>
<dbReference type="Proteomes" id="UP000290106">
    <property type="component" value="Unassembled WGS sequence"/>
</dbReference>
<dbReference type="SUPFAM" id="SSF81606">
    <property type="entry name" value="PP2C-like"/>
    <property type="match status" value="1"/>
</dbReference>
<feature type="domain" description="PPM-type phosphatase" evidence="1">
    <location>
        <begin position="2"/>
        <end position="258"/>
    </location>
</feature>
<dbReference type="InterPro" id="IPR001932">
    <property type="entry name" value="PPM-type_phosphatase-like_dom"/>
</dbReference>
<proteinExistence type="predicted"/>
<dbReference type="CDD" id="cd00143">
    <property type="entry name" value="PP2Cc"/>
    <property type="match status" value="1"/>
</dbReference>